<dbReference type="PANTHER" id="PTHR10039:SF5">
    <property type="entry name" value="NACHT DOMAIN-CONTAINING PROTEIN"/>
    <property type="match status" value="1"/>
</dbReference>
<evidence type="ECO:0008006" key="6">
    <source>
        <dbReference type="Google" id="ProtNLM"/>
    </source>
</evidence>
<dbReference type="EMBL" id="JAULSW010000006">
    <property type="protein sequence ID" value="KAK3377958.1"/>
    <property type="molecule type" value="Genomic_DNA"/>
</dbReference>
<dbReference type="Proteomes" id="UP001285441">
    <property type="component" value="Unassembled WGS sequence"/>
</dbReference>
<evidence type="ECO:0000256" key="1">
    <source>
        <dbReference type="ARBA" id="ARBA00022737"/>
    </source>
</evidence>
<evidence type="ECO:0000313" key="4">
    <source>
        <dbReference type="EMBL" id="KAK3377958.1"/>
    </source>
</evidence>
<evidence type="ECO:0000259" key="3">
    <source>
        <dbReference type="Pfam" id="PF25053"/>
    </source>
</evidence>
<sequence>MDPWATVGAVSSVVQIATSAVGLVKATREIHSSSQDTSEENTSIEAIAASARKLTDNLPHNDDCAEEIAELVAETKFIADELLGILQALKIQGPKTKWKSFIAAIKDVKDRGKVVNFTLFFETLQARFDTVKGAYLQTYEYLFDVNDSDHKEGKAGSGKSTLMKFIWGKPEVTSYLKGWSNGRALVTGDFFFWSGGTDLRKFQEGLLRSLLFEVLRQSPHLTSYLPPQLSKRQVDWDTECLKSSLLRILSSEKKVCFWFFIDGLDEFSGPPEELVEALEAFSHHENINFCIPSCPWTEFLDAYGLDPHRFFKKLEDLTKNDIRLYAQNTLQAHPRFGHNRRYEQGYIRSPLEGSKYGDRISNMQRRLDKFPKDLDTFFSKMLYSISDEYLRLTVQGFLAALASHRPLPLMLHSFPDDVDEDPDYPFHGKVNPLTLDEINHRRDQMRRQLDARSKGLLEVVDSPIFKRLGSSELPDCRTSPATKTFYGSR</sequence>
<feature type="domain" description="DUF7791" evidence="3">
    <location>
        <begin position="403"/>
        <end position="462"/>
    </location>
</feature>
<reference evidence="4" key="2">
    <citation type="submission" date="2023-06" db="EMBL/GenBank/DDBJ databases">
        <authorList>
            <consortium name="Lawrence Berkeley National Laboratory"/>
            <person name="Haridas S."/>
            <person name="Hensen N."/>
            <person name="Bonometti L."/>
            <person name="Westerberg I."/>
            <person name="Brannstrom I.O."/>
            <person name="Guillou S."/>
            <person name="Cros-Aarteil S."/>
            <person name="Calhoun S."/>
            <person name="Kuo A."/>
            <person name="Mondo S."/>
            <person name="Pangilinan J."/>
            <person name="Riley R."/>
            <person name="LaButti K."/>
            <person name="Andreopoulos B."/>
            <person name="Lipzen A."/>
            <person name="Chen C."/>
            <person name="Yanf M."/>
            <person name="Daum C."/>
            <person name="Ng V."/>
            <person name="Clum A."/>
            <person name="Steindorff A."/>
            <person name="Ohm R."/>
            <person name="Martin F."/>
            <person name="Silar P."/>
            <person name="Natvig D."/>
            <person name="Lalanne C."/>
            <person name="Gautier V."/>
            <person name="Ament-velasquez S.L."/>
            <person name="Kruys A."/>
            <person name="Hutchinson M.I."/>
            <person name="Powell A.J."/>
            <person name="Barry K."/>
            <person name="Miller A.N."/>
            <person name="Grigoriev I.V."/>
            <person name="Debuchy R."/>
            <person name="Gladieux P."/>
            <person name="Thoren M.H."/>
            <person name="Johannesson H."/>
        </authorList>
    </citation>
    <scope>NUCLEOTIDE SEQUENCE</scope>
    <source>
        <strain evidence="4">CBS 232.78</strain>
    </source>
</reference>
<dbReference type="InterPro" id="IPR027417">
    <property type="entry name" value="P-loop_NTPase"/>
</dbReference>
<reference evidence="4" key="1">
    <citation type="journal article" date="2023" name="Mol. Phylogenet. Evol.">
        <title>Genome-scale phylogeny and comparative genomics of the fungal order Sordariales.</title>
        <authorList>
            <person name="Hensen N."/>
            <person name="Bonometti L."/>
            <person name="Westerberg I."/>
            <person name="Brannstrom I.O."/>
            <person name="Guillou S."/>
            <person name="Cros-Aarteil S."/>
            <person name="Calhoun S."/>
            <person name="Haridas S."/>
            <person name="Kuo A."/>
            <person name="Mondo S."/>
            <person name="Pangilinan J."/>
            <person name="Riley R."/>
            <person name="LaButti K."/>
            <person name="Andreopoulos B."/>
            <person name="Lipzen A."/>
            <person name="Chen C."/>
            <person name="Yan M."/>
            <person name="Daum C."/>
            <person name="Ng V."/>
            <person name="Clum A."/>
            <person name="Steindorff A."/>
            <person name="Ohm R.A."/>
            <person name="Martin F."/>
            <person name="Silar P."/>
            <person name="Natvig D.O."/>
            <person name="Lalanne C."/>
            <person name="Gautier V."/>
            <person name="Ament-Velasquez S.L."/>
            <person name="Kruys A."/>
            <person name="Hutchinson M.I."/>
            <person name="Powell A.J."/>
            <person name="Barry K."/>
            <person name="Miller A.N."/>
            <person name="Grigoriev I.V."/>
            <person name="Debuchy R."/>
            <person name="Gladieux P."/>
            <person name="Hiltunen Thoren M."/>
            <person name="Johannesson H."/>
        </authorList>
    </citation>
    <scope>NUCLEOTIDE SEQUENCE</scope>
    <source>
        <strain evidence="4">CBS 232.78</strain>
    </source>
</reference>
<dbReference type="Gene3D" id="3.40.50.300">
    <property type="entry name" value="P-loop containing nucleotide triphosphate hydrolases"/>
    <property type="match status" value="1"/>
</dbReference>
<organism evidence="4 5">
    <name type="scientific">Podospora didyma</name>
    <dbReference type="NCBI Taxonomy" id="330526"/>
    <lineage>
        <taxon>Eukaryota</taxon>
        <taxon>Fungi</taxon>
        <taxon>Dikarya</taxon>
        <taxon>Ascomycota</taxon>
        <taxon>Pezizomycotina</taxon>
        <taxon>Sordariomycetes</taxon>
        <taxon>Sordariomycetidae</taxon>
        <taxon>Sordariales</taxon>
        <taxon>Podosporaceae</taxon>
        <taxon>Podospora</taxon>
    </lineage>
</organism>
<evidence type="ECO:0000313" key="5">
    <source>
        <dbReference type="Proteomes" id="UP001285441"/>
    </source>
</evidence>
<accession>A0AAE0KK63</accession>
<keyword evidence="1" id="KW-0677">Repeat</keyword>
<keyword evidence="5" id="KW-1185">Reference proteome</keyword>
<evidence type="ECO:0000259" key="2">
    <source>
        <dbReference type="Pfam" id="PF24883"/>
    </source>
</evidence>
<gene>
    <name evidence="4" type="ORF">B0H63DRAFT_525216</name>
</gene>
<feature type="domain" description="Nephrocystin 3-like N-terminal" evidence="2">
    <location>
        <begin position="152"/>
        <end position="291"/>
    </location>
</feature>
<dbReference type="Pfam" id="PF25053">
    <property type="entry name" value="DUF7791"/>
    <property type="match status" value="1"/>
</dbReference>
<protein>
    <recommendedName>
        <fullName evidence="6">NACHT domain-containing protein</fullName>
    </recommendedName>
</protein>
<dbReference type="PANTHER" id="PTHR10039">
    <property type="entry name" value="AMELOGENIN"/>
    <property type="match status" value="1"/>
</dbReference>
<dbReference type="Pfam" id="PF24883">
    <property type="entry name" value="NPHP3_N"/>
    <property type="match status" value="1"/>
</dbReference>
<dbReference type="InterPro" id="IPR056884">
    <property type="entry name" value="NPHP3-like_N"/>
</dbReference>
<proteinExistence type="predicted"/>
<dbReference type="InterPro" id="IPR056693">
    <property type="entry name" value="DUF7791"/>
</dbReference>
<dbReference type="AlphaFoldDB" id="A0AAE0KK63"/>
<name>A0AAE0KK63_9PEZI</name>
<comment type="caution">
    <text evidence="4">The sequence shown here is derived from an EMBL/GenBank/DDBJ whole genome shotgun (WGS) entry which is preliminary data.</text>
</comment>